<dbReference type="EMBL" id="OU963862">
    <property type="protein sequence ID" value="CAH0380816.1"/>
    <property type="molecule type" value="Genomic_DNA"/>
</dbReference>
<keyword evidence="1" id="KW-0812">Transmembrane</keyword>
<evidence type="ECO:0000313" key="3">
    <source>
        <dbReference type="EMBL" id="CAH0380816.1"/>
    </source>
</evidence>
<feature type="signal peptide" evidence="2">
    <location>
        <begin position="1"/>
        <end position="20"/>
    </location>
</feature>
<dbReference type="Proteomes" id="UP001152759">
    <property type="component" value="Chromosome 1"/>
</dbReference>
<keyword evidence="1" id="KW-0472">Membrane</keyword>
<evidence type="ECO:0000313" key="4">
    <source>
        <dbReference type="Proteomes" id="UP001152759"/>
    </source>
</evidence>
<dbReference type="KEGG" id="btab:109040266"/>
<keyword evidence="2" id="KW-0732">Signal</keyword>
<evidence type="ECO:0000256" key="2">
    <source>
        <dbReference type="SAM" id="SignalP"/>
    </source>
</evidence>
<organism evidence="3 4">
    <name type="scientific">Bemisia tabaci</name>
    <name type="common">Sweetpotato whitefly</name>
    <name type="synonym">Aleurodes tabaci</name>
    <dbReference type="NCBI Taxonomy" id="7038"/>
    <lineage>
        <taxon>Eukaryota</taxon>
        <taxon>Metazoa</taxon>
        <taxon>Ecdysozoa</taxon>
        <taxon>Arthropoda</taxon>
        <taxon>Hexapoda</taxon>
        <taxon>Insecta</taxon>
        <taxon>Pterygota</taxon>
        <taxon>Neoptera</taxon>
        <taxon>Paraneoptera</taxon>
        <taxon>Hemiptera</taxon>
        <taxon>Sternorrhyncha</taxon>
        <taxon>Aleyrodoidea</taxon>
        <taxon>Aleyrodidae</taxon>
        <taxon>Aleyrodinae</taxon>
        <taxon>Bemisia</taxon>
    </lineage>
</organism>
<proteinExistence type="predicted"/>
<accession>A0A9N9ZZC5</accession>
<sequence length="497" mass="56040">MAFGTLVMAVGFLLMGYREACDIVVTVDSNHITMLCHDSHCSPDSSPFVVNKGSEICIEDDHGKRVSLVVSDFVWVTKYELVYYTSEYNVTFFYACECCEDHEHCEHDCNVQADAKLQAAHSVSANHYECLWNEFQNGTVSCGMFKQVTKSGPLYEVLHKTEQKGWIKFTARESSSSRETKFIVGESVYDLDLSNFNIRSNDIISITVHNVSSEAMPLQSLLRHNAELYYANSSQFDEPKEGFFGDIQIALNTNEEKHFDLSALGDCEYLESCYRNCSVPQPSMIGAFLRRKNEFEQPRAVIKNTSPSVVEVLETHKSSSATIQLGSWGGSLEQKRGKCNVEYFGSYGCMDCGDSASIVFNASNVETPGFVPFRSNCSFQRNTVICSSEPTELVMKESATVCNIRMFTLNKEFTVSVRYSTLGRIVKPREKEQKCTMMFRSYGAAFGHLVTSKIFVVTFIGIILILSICSFLYVVLASVRKRKAFYNVENEEELVRM</sequence>
<dbReference type="AlphaFoldDB" id="A0A9N9ZZC5"/>
<feature type="transmembrane region" description="Helical" evidence="1">
    <location>
        <begin position="454"/>
        <end position="476"/>
    </location>
</feature>
<protein>
    <submittedName>
        <fullName evidence="3">Uncharacterized protein</fullName>
    </submittedName>
</protein>
<gene>
    <name evidence="3" type="ORF">BEMITA_LOCUS528</name>
</gene>
<feature type="chain" id="PRO_5040506670" evidence="2">
    <location>
        <begin position="21"/>
        <end position="497"/>
    </location>
</feature>
<keyword evidence="1" id="KW-1133">Transmembrane helix</keyword>
<name>A0A9N9ZZC5_BEMTA</name>
<keyword evidence="4" id="KW-1185">Reference proteome</keyword>
<evidence type="ECO:0000256" key="1">
    <source>
        <dbReference type="SAM" id="Phobius"/>
    </source>
</evidence>
<reference evidence="3" key="1">
    <citation type="submission" date="2021-12" db="EMBL/GenBank/DDBJ databases">
        <authorList>
            <person name="King R."/>
        </authorList>
    </citation>
    <scope>NUCLEOTIDE SEQUENCE</scope>
</reference>